<dbReference type="EMBL" id="JAFIQS010000006">
    <property type="protein sequence ID" value="KAG5168042.1"/>
    <property type="molecule type" value="Genomic_DNA"/>
</dbReference>
<gene>
    <name evidence="2" type="ORF">JR316_006635</name>
</gene>
<dbReference type="AlphaFoldDB" id="A0A8H7XWC2"/>
<name>A0A8H7XWC2_PSICU</name>
<reference evidence="2" key="1">
    <citation type="submission" date="2021-02" db="EMBL/GenBank/DDBJ databases">
        <title>Psilocybe cubensis genome.</title>
        <authorList>
            <person name="Mckernan K.J."/>
            <person name="Crawford S."/>
            <person name="Trippe A."/>
            <person name="Kane L.T."/>
            <person name="Mclaughlin S."/>
        </authorList>
    </citation>
    <scope>NUCLEOTIDE SEQUENCE [LARGE SCALE GENOMIC DNA]</scope>
    <source>
        <strain evidence="2">MGC-MH-2018</strain>
    </source>
</reference>
<protein>
    <submittedName>
        <fullName evidence="2">Uncharacterized protein</fullName>
    </submittedName>
</protein>
<sequence>MLSIEHRTSNIEHRASSDVDGDDGEEQRIIFPNPHLGNGRYDTTPFSILNSRFSNIRATPPARDIDDVESLCPMSLFLFVIS</sequence>
<feature type="region of interest" description="Disordered" evidence="1">
    <location>
        <begin position="1"/>
        <end position="37"/>
    </location>
</feature>
<organism evidence="2">
    <name type="scientific">Psilocybe cubensis</name>
    <name type="common">Psychedelic mushroom</name>
    <name type="synonym">Stropharia cubensis</name>
    <dbReference type="NCBI Taxonomy" id="181762"/>
    <lineage>
        <taxon>Eukaryota</taxon>
        <taxon>Fungi</taxon>
        <taxon>Dikarya</taxon>
        <taxon>Basidiomycota</taxon>
        <taxon>Agaricomycotina</taxon>
        <taxon>Agaricomycetes</taxon>
        <taxon>Agaricomycetidae</taxon>
        <taxon>Agaricales</taxon>
        <taxon>Agaricineae</taxon>
        <taxon>Strophariaceae</taxon>
        <taxon>Psilocybe</taxon>
    </lineage>
</organism>
<evidence type="ECO:0000313" key="2">
    <source>
        <dbReference type="EMBL" id="KAG5168042.1"/>
    </source>
</evidence>
<proteinExistence type="predicted"/>
<accession>A0A8H7XWC2</accession>
<feature type="compositionally biased region" description="Basic and acidic residues" evidence="1">
    <location>
        <begin position="1"/>
        <end position="17"/>
    </location>
</feature>
<comment type="caution">
    <text evidence="2">The sequence shown here is derived from an EMBL/GenBank/DDBJ whole genome shotgun (WGS) entry which is preliminary data.</text>
</comment>
<evidence type="ECO:0000256" key="1">
    <source>
        <dbReference type="SAM" id="MobiDB-lite"/>
    </source>
</evidence>